<sequence length="527" mass="58869">MGQKNYKRLYYNLLRSQDNEEHTQEHPITEYPQPEISSYTTPIVTIIIGKSRFQVAEYHLRPYSSLELHSSELRINDINEDIGHTFVHFLSTGAYETLKPTDLDPESCPWAREFERSVHAYHAARRYNIFGLEEHAKRYMVTFSEEVSTRQLLKTVSKVYSELPGHDSWFEGFVRDKLTSAFTKDEYSFRYRVVRDGLGSDDDFNRFLMYTTLEIYAEKLASLREVPAPGPQLNGHQPNGHADIHFDKGSVVEQQRDDSHGEKEDSSQPYPDAPLSADDTPTVVNAGHSRPGSPVPPSSAFLDSPAQNGFNWAESCSDSAPIDFPTFAPSPPLVRRPSTAWADPEPEREADPEPELKPEAKPEPELQLQPELEPVPELKPEPVKPEPVPESESALKSELVLPEPVLPEPVKSEPVFKSEPEPILKPTPESVFKPAEPEPMGIPKSVVNLPKPEPSFGMFGKSVPANLPKSEPVPKSEPADAPPEQPQAPKKKNKPNSHRRKRKAQALAAAAQNSGVLVNDSAAKPSH</sequence>
<dbReference type="STRING" id="1450535.A0A317XCU6"/>
<dbReference type="RefSeq" id="XP_025472168.1">
    <property type="nucleotide sequence ID" value="XM_025606266.1"/>
</dbReference>
<comment type="caution">
    <text evidence="2">The sequence shown here is derived from an EMBL/GenBank/DDBJ whole genome shotgun (WGS) entry which is preliminary data.</text>
</comment>
<dbReference type="Proteomes" id="UP000246702">
    <property type="component" value="Unassembled WGS sequence"/>
</dbReference>
<protein>
    <recommendedName>
        <fullName evidence="4">BTB domain-containing protein</fullName>
    </recommendedName>
</protein>
<dbReference type="EMBL" id="MSFK01000003">
    <property type="protein sequence ID" value="PWY95407.1"/>
    <property type="molecule type" value="Genomic_DNA"/>
</dbReference>
<dbReference type="AlphaFoldDB" id="A0A317XCU6"/>
<accession>A0A317XCU6</accession>
<dbReference type="PANTHER" id="PTHR37538">
    <property type="entry name" value="BTB DOMAIN-CONTAINING PROTEIN"/>
    <property type="match status" value="1"/>
</dbReference>
<evidence type="ECO:0000313" key="2">
    <source>
        <dbReference type="EMBL" id="PWY95407.1"/>
    </source>
</evidence>
<reference evidence="2 3" key="1">
    <citation type="submission" date="2016-12" db="EMBL/GenBank/DDBJ databases">
        <title>The genomes of Aspergillus section Nigri reveals drivers in fungal speciation.</title>
        <authorList>
            <consortium name="DOE Joint Genome Institute"/>
            <person name="Vesth T.C."/>
            <person name="Nybo J."/>
            <person name="Theobald S."/>
            <person name="Brandl J."/>
            <person name="Frisvad J.C."/>
            <person name="Nielsen K.F."/>
            <person name="Lyhne E.K."/>
            <person name="Kogle M.E."/>
            <person name="Kuo A."/>
            <person name="Riley R."/>
            <person name="Clum A."/>
            <person name="Nolan M."/>
            <person name="Lipzen A."/>
            <person name="Salamov A."/>
            <person name="Henrissat B."/>
            <person name="Wiebenga A."/>
            <person name="De Vries R.P."/>
            <person name="Grigoriev I.V."/>
            <person name="Mortensen U.H."/>
            <person name="Andersen M.R."/>
            <person name="Baker S.E."/>
        </authorList>
    </citation>
    <scope>NUCLEOTIDE SEQUENCE [LARGE SCALE GENOMIC DNA]</scope>
    <source>
        <strain evidence="2 3">CBS 115572</strain>
    </source>
</reference>
<evidence type="ECO:0000256" key="1">
    <source>
        <dbReference type="SAM" id="MobiDB-lite"/>
    </source>
</evidence>
<proteinExistence type="predicted"/>
<organism evidence="2 3">
    <name type="scientific">Aspergillus sclerotioniger CBS 115572</name>
    <dbReference type="NCBI Taxonomy" id="1450535"/>
    <lineage>
        <taxon>Eukaryota</taxon>
        <taxon>Fungi</taxon>
        <taxon>Dikarya</taxon>
        <taxon>Ascomycota</taxon>
        <taxon>Pezizomycotina</taxon>
        <taxon>Eurotiomycetes</taxon>
        <taxon>Eurotiomycetidae</taxon>
        <taxon>Eurotiales</taxon>
        <taxon>Aspergillaceae</taxon>
        <taxon>Aspergillus</taxon>
        <taxon>Aspergillus subgen. Circumdati</taxon>
    </lineage>
</organism>
<feature type="compositionally biased region" description="Basic and acidic residues" evidence="1">
    <location>
        <begin position="253"/>
        <end position="266"/>
    </location>
</feature>
<gene>
    <name evidence="2" type="ORF">BO94DRAFT_226809</name>
</gene>
<feature type="region of interest" description="Disordered" evidence="1">
    <location>
        <begin position="253"/>
        <end position="303"/>
    </location>
</feature>
<feature type="compositionally biased region" description="Basic and acidic residues" evidence="1">
    <location>
        <begin position="410"/>
        <end position="422"/>
    </location>
</feature>
<feature type="compositionally biased region" description="Basic residues" evidence="1">
    <location>
        <begin position="489"/>
        <end position="504"/>
    </location>
</feature>
<evidence type="ECO:0008006" key="4">
    <source>
        <dbReference type="Google" id="ProtNLM"/>
    </source>
</evidence>
<keyword evidence="3" id="KW-1185">Reference proteome</keyword>
<dbReference type="GeneID" id="37108409"/>
<dbReference type="PANTHER" id="PTHR37538:SF1">
    <property type="entry name" value="BTB DOMAIN-CONTAINING PROTEIN"/>
    <property type="match status" value="1"/>
</dbReference>
<dbReference type="OrthoDB" id="3594103at2759"/>
<name>A0A317XCU6_9EURO</name>
<evidence type="ECO:0000313" key="3">
    <source>
        <dbReference type="Proteomes" id="UP000246702"/>
    </source>
</evidence>
<feature type="compositionally biased region" description="Basic and acidic residues" evidence="1">
    <location>
        <begin position="345"/>
        <end position="364"/>
    </location>
</feature>
<feature type="region of interest" description="Disordered" evidence="1">
    <location>
        <begin position="323"/>
        <end position="527"/>
    </location>
</feature>
<feature type="compositionally biased region" description="Low complexity" evidence="1">
    <location>
        <begin position="390"/>
        <end position="409"/>
    </location>
</feature>